<dbReference type="FunFam" id="3.30.70.580:FF:000001">
    <property type="entry name" value="tRNA pseudouridine synthase A"/>
    <property type="match status" value="1"/>
</dbReference>
<dbReference type="InterPro" id="IPR001406">
    <property type="entry name" value="PsdUridine_synth_TruA"/>
</dbReference>
<dbReference type="AlphaFoldDB" id="A0A9D1J9F5"/>
<evidence type="ECO:0000256" key="7">
    <source>
        <dbReference type="RuleBase" id="RU003792"/>
    </source>
</evidence>
<feature type="active site" description="Nucleophile" evidence="4 5">
    <location>
        <position position="51"/>
    </location>
</feature>
<reference evidence="9" key="1">
    <citation type="submission" date="2020-10" db="EMBL/GenBank/DDBJ databases">
        <authorList>
            <person name="Gilroy R."/>
        </authorList>
    </citation>
    <scope>NUCLEOTIDE SEQUENCE</scope>
    <source>
        <strain evidence="9">ChiW16-3235</strain>
    </source>
</reference>
<comment type="caution">
    <text evidence="4">Lacks conserved residue(s) required for the propagation of feature annotation.</text>
</comment>
<evidence type="ECO:0000256" key="5">
    <source>
        <dbReference type="PIRSR" id="PIRSR001430-1"/>
    </source>
</evidence>
<evidence type="ECO:0000256" key="6">
    <source>
        <dbReference type="PIRSR" id="PIRSR001430-2"/>
    </source>
</evidence>
<sequence length="252" mass="27269">MRYALKVAYDGTDFCGWQVQPNGYSVQQALSDAAKSAFGEDVIFTASGRTDSGVHALGQVCHADIRTDIPPQRLADALNCHLPQSVSVLASAAAPEGFDANRSAKKKTYVYNLYFAPRRNPLKDRYSQHIRGATDISALNAAAQLFVGEHDFKAYCASRSQVKTTVRTVFSAYAEERGEDVKITVCGGGFLYNMVRTMAGTMLGCASGALSRDDIINSLSTGSRNLVGKTMPARGLVLMDVDYGFDLFGEHL</sequence>
<name>A0A9D1J9F5_9FIRM</name>
<accession>A0A9D1J9F5</accession>
<comment type="similarity">
    <text evidence="1 4 7">Belongs to the tRNA pseudouridine synthase TruA family.</text>
</comment>
<comment type="subunit">
    <text evidence="4">Homodimer.</text>
</comment>
<dbReference type="EC" id="5.4.99.12" evidence="4"/>
<comment type="function">
    <text evidence="4">Formation of pseudouridine at positions 38, 39 and 40 in the anticodon stem and loop of transfer RNAs.</text>
</comment>
<dbReference type="GO" id="GO:0003723">
    <property type="term" value="F:RNA binding"/>
    <property type="evidence" value="ECO:0007669"/>
    <property type="project" value="InterPro"/>
</dbReference>
<reference evidence="9" key="2">
    <citation type="journal article" date="2021" name="PeerJ">
        <title>Extensive microbial diversity within the chicken gut microbiome revealed by metagenomics and culture.</title>
        <authorList>
            <person name="Gilroy R."/>
            <person name="Ravi A."/>
            <person name="Getino M."/>
            <person name="Pursley I."/>
            <person name="Horton D.L."/>
            <person name="Alikhan N.F."/>
            <person name="Baker D."/>
            <person name="Gharbi K."/>
            <person name="Hall N."/>
            <person name="Watson M."/>
            <person name="Adriaenssens E.M."/>
            <person name="Foster-Nyarko E."/>
            <person name="Jarju S."/>
            <person name="Secka A."/>
            <person name="Antonio M."/>
            <person name="Oren A."/>
            <person name="Chaudhuri R.R."/>
            <person name="La Ragione R."/>
            <person name="Hildebrand F."/>
            <person name="Pallen M.J."/>
        </authorList>
    </citation>
    <scope>NUCLEOTIDE SEQUENCE</scope>
    <source>
        <strain evidence="9">ChiW16-3235</strain>
    </source>
</reference>
<evidence type="ECO:0000256" key="2">
    <source>
        <dbReference type="ARBA" id="ARBA00022694"/>
    </source>
</evidence>
<evidence type="ECO:0000256" key="4">
    <source>
        <dbReference type="HAMAP-Rule" id="MF_00171"/>
    </source>
</evidence>
<dbReference type="GO" id="GO:0031119">
    <property type="term" value="P:tRNA pseudouridine synthesis"/>
    <property type="evidence" value="ECO:0007669"/>
    <property type="project" value="UniProtKB-UniRule"/>
</dbReference>
<dbReference type="Proteomes" id="UP000823913">
    <property type="component" value="Unassembled WGS sequence"/>
</dbReference>
<protein>
    <recommendedName>
        <fullName evidence="4">tRNA pseudouridine synthase A</fullName>
        <ecNumber evidence="4">5.4.99.12</ecNumber>
    </recommendedName>
    <alternativeName>
        <fullName evidence="4">tRNA pseudouridine(38-40) synthase</fullName>
    </alternativeName>
    <alternativeName>
        <fullName evidence="4">tRNA pseudouridylate synthase I</fullName>
    </alternativeName>
    <alternativeName>
        <fullName evidence="4">tRNA-uridine isomerase I</fullName>
    </alternativeName>
</protein>
<gene>
    <name evidence="4 9" type="primary">truA</name>
    <name evidence="9" type="ORF">IAB94_05255</name>
</gene>
<dbReference type="PIRSF" id="PIRSF001430">
    <property type="entry name" value="tRNA_psdUrid_synth"/>
    <property type="match status" value="1"/>
</dbReference>
<comment type="catalytic activity">
    <reaction evidence="4 7">
        <text>uridine(38/39/40) in tRNA = pseudouridine(38/39/40) in tRNA</text>
        <dbReference type="Rhea" id="RHEA:22376"/>
        <dbReference type="Rhea" id="RHEA-COMP:10085"/>
        <dbReference type="Rhea" id="RHEA-COMP:10087"/>
        <dbReference type="ChEBI" id="CHEBI:65314"/>
        <dbReference type="ChEBI" id="CHEBI:65315"/>
        <dbReference type="EC" id="5.4.99.12"/>
    </reaction>
</comment>
<feature type="binding site" evidence="4 6">
    <location>
        <position position="109"/>
    </location>
    <ligand>
        <name>substrate</name>
    </ligand>
</feature>
<keyword evidence="2 4" id="KW-0819">tRNA processing</keyword>
<dbReference type="InterPro" id="IPR020095">
    <property type="entry name" value="PsdUridine_synth_TruA_C"/>
</dbReference>
<dbReference type="GO" id="GO:0160147">
    <property type="term" value="F:tRNA pseudouridine(38-40) synthase activity"/>
    <property type="evidence" value="ECO:0007669"/>
    <property type="project" value="UniProtKB-EC"/>
</dbReference>
<evidence type="ECO:0000256" key="1">
    <source>
        <dbReference type="ARBA" id="ARBA00009375"/>
    </source>
</evidence>
<dbReference type="NCBIfam" id="TIGR00071">
    <property type="entry name" value="hisT_truA"/>
    <property type="match status" value="1"/>
</dbReference>
<feature type="domain" description="Pseudouridine synthase I TruA alpha/beta" evidence="8">
    <location>
        <begin position="142"/>
        <end position="243"/>
    </location>
</feature>
<keyword evidence="3 4" id="KW-0413">Isomerase</keyword>
<dbReference type="PANTHER" id="PTHR11142:SF0">
    <property type="entry name" value="TRNA PSEUDOURIDINE SYNTHASE-LIKE 1"/>
    <property type="match status" value="1"/>
</dbReference>
<evidence type="ECO:0000313" key="10">
    <source>
        <dbReference type="Proteomes" id="UP000823913"/>
    </source>
</evidence>
<dbReference type="InterPro" id="IPR020103">
    <property type="entry name" value="PsdUridine_synth_cat_dom_sf"/>
</dbReference>
<dbReference type="HAMAP" id="MF_00171">
    <property type="entry name" value="TruA"/>
    <property type="match status" value="1"/>
</dbReference>
<dbReference type="Pfam" id="PF01416">
    <property type="entry name" value="PseudoU_synth_1"/>
    <property type="match status" value="2"/>
</dbReference>
<dbReference type="InterPro" id="IPR020094">
    <property type="entry name" value="TruA/RsuA/RluB/E/F_N"/>
</dbReference>
<dbReference type="Gene3D" id="3.30.70.660">
    <property type="entry name" value="Pseudouridine synthase I, catalytic domain, C-terminal subdomain"/>
    <property type="match status" value="1"/>
</dbReference>
<feature type="domain" description="Pseudouridine synthase I TruA alpha/beta" evidence="8">
    <location>
        <begin position="8"/>
        <end position="95"/>
    </location>
</feature>
<dbReference type="EMBL" id="DVHK01000109">
    <property type="protein sequence ID" value="HIR67433.1"/>
    <property type="molecule type" value="Genomic_DNA"/>
</dbReference>
<dbReference type="SUPFAM" id="SSF55120">
    <property type="entry name" value="Pseudouridine synthase"/>
    <property type="match status" value="1"/>
</dbReference>
<dbReference type="PANTHER" id="PTHR11142">
    <property type="entry name" value="PSEUDOURIDYLATE SYNTHASE"/>
    <property type="match status" value="1"/>
</dbReference>
<organism evidence="9 10">
    <name type="scientific">Candidatus Coproplasma avicola</name>
    <dbReference type="NCBI Taxonomy" id="2840744"/>
    <lineage>
        <taxon>Bacteria</taxon>
        <taxon>Bacillati</taxon>
        <taxon>Bacillota</taxon>
        <taxon>Clostridia</taxon>
        <taxon>Eubacteriales</taxon>
        <taxon>Candidatus Coproplasma</taxon>
    </lineage>
</organism>
<dbReference type="Gene3D" id="3.30.70.580">
    <property type="entry name" value="Pseudouridine synthase I, catalytic domain, N-terminal subdomain"/>
    <property type="match status" value="1"/>
</dbReference>
<evidence type="ECO:0000259" key="8">
    <source>
        <dbReference type="Pfam" id="PF01416"/>
    </source>
</evidence>
<comment type="caution">
    <text evidence="9">The sequence shown here is derived from an EMBL/GenBank/DDBJ whole genome shotgun (WGS) entry which is preliminary data.</text>
</comment>
<evidence type="ECO:0000313" key="9">
    <source>
        <dbReference type="EMBL" id="HIR67433.1"/>
    </source>
</evidence>
<proteinExistence type="inferred from homology"/>
<evidence type="ECO:0000256" key="3">
    <source>
        <dbReference type="ARBA" id="ARBA00023235"/>
    </source>
</evidence>
<dbReference type="CDD" id="cd02570">
    <property type="entry name" value="PseudoU_synth_EcTruA"/>
    <property type="match status" value="1"/>
</dbReference>
<dbReference type="InterPro" id="IPR020097">
    <property type="entry name" value="PsdUridine_synth_TruA_a/b_dom"/>
</dbReference>